<dbReference type="RefSeq" id="XP_056044927.1">
    <property type="nucleotide sequence ID" value="XM_056190719.1"/>
</dbReference>
<proteinExistence type="predicted"/>
<accession>A0AAD7QX59</accession>
<dbReference type="AlphaFoldDB" id="A0AAD7QX59"/>
<evidence type="ECO:0000256" key="1">
    <source>
        <dbReference type="SAM" id="MobiDB-lite"/>
    </source>
</evidence>
<feature type="compositionally biased region" description="Low complexity" evidence="1">
    <location>
        <begin position="37"/>
        <end position="48"/>
    </location>
</feature>
<name>A0AAD7QX59_9ASCO</name>
<feature type="compositionally biased region" description="Basic and acidic residues" evidence="1">
    <location>
        <begin position="1"/>
        <end position="25"/>
    </location>
</feature>
<feature type="region of interest" description="Disordered" evidence="1">
    <location>
        <begin position="1"/>
        <end position="48"/>
    </location>
</feature>
<evidence type="ECO:0000313" key="3">
    <source>
        <dbReference type="Proteomes" id="UP001217417"/>
    </source>
</evidence>
<dbReference type="GeneID" id="80885885"/>
<comment type="caution">
    <text evidence="2">The sequence shown here is derived from an EMBL/GenBank/DDBJ whole genome shotgun (WGS) entry which is preliminary data.</text>
</comment>
<sequence length="183" mass="20620">MEHTPRHADVDFLENPSDRSDRESEPPTAAETAGYQTGSTGASATPSSASYVASSVPSNPDTTDIFYTDEHKLAIFNLCYLWQGEYTLESSAQFFQNITDLFNEDHNMHSPTVRPLIINMLKKRRDETEGWGWVIPDTDLEHVMDGFLIRFDTMNAEAATLKPSKLRMTNGKSAWKGWAWPCP</sequence>
<gene>
    <name evidence="2" type="ORF">POJ06DRAFT_300795</name>
</gene>
<organism evidence="2 3">
    <name type="scientific">Lipomyces tetrasporus</name>
    <dbReference type="NCBI Taxonomy" id="54092"/>
    <lineage>
        <taxon>Eukaryota</taxon>
        <taxon>Fungi</taxon>
        <taxon>Dikarya</taxon>
        <taxon>Ascomycota</taxon>
        <taxon>Saccharomycotina</taxon>
        <taxon>Lipomycetes</taxon>
        <taxon>Lipomycetales</taxon>
        <taxon>Lipomycetaceae</taxon>
        <taxon>Lipomyces</taxon>
    </lineage>
</organism>
<dbReference type="Proteomes" id="UP001217417">
    <property type="component" value="Unassembled WGS sequence"/>
</dbReference>
<evidence type="ECO:0000313" key="2">
    <source>
        <dbReference type="EMBL" id="KAJ8101477.1"/>
    </source>
</evidence>
<protein>
    <submittedName>
        <fullName evidence="2">Uncharacterized protein</fullName>
    </submittedName>
</protein>
<dbReference type="EMBL" id="JARPMG010000004">
    <property type="protein sequence ID" value="KAJ8101477.1"/>
    <property type="molecule type" value="Genomic_DNA"/>
</dbReference>
<keyword evidence="3" id="KW-1185">Reference proteome</keyword>
<reference evidence="2" key="1">
    <citation type="submission" date="2023-03" db="EMBL/GenBank/DDBJ databases">
        <title>Near-Complete genome sequence of Lipomyces tetrasporous NRRL Y-64009, an oleaginous yeast capable of growing on lignocellulosic hydrolysates.</title>
        <authorList>
            <consortium name="Lawrence Berkeley National Laboratory"/>
            <person name="Jagtap S.S."/>
            <person name="Liu J.-J."/>
            <person name="Walukiewicz H.E."/>
            <person name="Pangilinan J."/>
            <person name="Lipzen A."/>
            <person name="Ahrendt S."/>
            <person name="Koriabine M."/>
            <person name="Cobaugh K."/>
            <person name="Salamov A."/>
            <person name="Yoshinaga Y."/>
            <person name="Ng V."/>
            <person name="Daum C."/>
            <person name="Grigoriev I.V."/>
            <person name="Slininger P.J."/>
            <person name="Dien B.S."/>
            <person name="Jin Y.-S."/>
            <person name="Rao C.V."/>
        </authorList>
    </citation>
    <scope>NUCLEOTIDE SEQUENCE</scope>
    <source>
        <strain evidence="2">NRRL Y-64009</strain>
    </source>
</reference>